<organism evidence="2 3">
    <name type="scientific">Sphingomonas rosea</name>
    <dbReference type="NCBI Taxonomy" id="335605"/>
    <lineage>
        <taxon>Bacteria</taxon>
        <taxon>Pseudomonadati</taxon>
        <taxon>Pseudomonadota</taxon>
        <taxon>Alphaproteobacteria</taxon>
        <taxon>Sphingomonadales</taxon>
        <taxon>Sphingomonadaceae</taxon>
        <taxon>Sphingomonas</taxon>
    </lineage>
</organism>
<sequence>MASMPLAFPAAERPTPSVPQLTLVPAAPRPEPEPKPVRLSAFDWSIVALAERDSLASLREPGRLARAMEMLFGLTQPNKLANSRSETLRRVAVWAWRRGWSIPRSEIDDFLAAGFTLDQLDLIQTSIAKSRKTAGERRRGR</sequence>
<evidence type="ECO:0000313" key="2">
    <source>
        <dbReference type="EMBL" id="GAA4037032.1"/>
    </source>
</evidence>
<accession>A0ABP7U6R8</accession>
<evidence type="ECO:0000256" key="1">
    <source>
        <dbReference type="SAM" id="MobiDB-lite"/>
    </source>
</evidence>
<comment type="caution">
    <text evidence="2">The sequence shown here is derived from an EMBL/GenBank/DDBJ whole genome shotgun (WGS) entry which is preliminary data.</text>
</comment>
<gene>
    <name evidence="2" type="ORF">GCM10022281_17050</name>
</gene>
<keyword evidence="3" id="KW-1185">Reference proteome</keyword>
<name>A0ABP7U6R8_9SPHN</name>
<dbReference type="Proteomes" id="UP001424459">
    <property type="component" value="Unassembled WGS sequence"/>
</dbReference>
<reference evidence="3" key="1">
    <citation type="journal article" date="2019" name="Int. J. Syst. Evol. Microbiol.">
        <title>The Global Catalogue of Microorganisms (GCM) 10K type strain sequencing project: providing services to taxonomists for standard genome sequencing and annotation.</title>
        <authorList>
            <consortium name="The Broad Institute Genomics Platform"/>
            <consortium name="The Broad Institute Genome Sequencing Center for Infectious Disease"/>
            <person name="Wu L."/>
            <person name="Ma J."/>
        </authorList>
    </citation>
    <scope>NUCLEOTIDE SEQUENCE [LARGE SCALE GENOMIC DNA]</scope>
    <source>
        <strain evidence="3">JCM 17564</strain>
    </source>
</reference>
<dbReference type="RefSeq" id="WP_344696649.1">
    <property type="nucleotide sequence ID" value="NZ_BAABBR010000001.1"/>
</dbReference>
<feature type="region of interest" description="Disordered" evidence="1">
    <location>
        <begin position="1"/>
        <end position="35"/>
    </location>
</feature>
<protein>
    <submittedName>
        <fullName evidence="2">Uncharacterized protein</fullName>
    </submittedName>
</protein>
<evidence type="ECO:0000313" key="3">
    <source>
        <dbReference type="Proteomes" id="UP001424459"/>
    </source>
</evidence>
<dbReference type="EMBL" id="BAABBR010000001">
    <property type="protein sequence ID" value="GAA4037032.1"/>
    <property type="molecule type" value="Genomic_DNA"/>
</dbReference>
<proteinExistence type="predicted"/>